<dbReference type="EMBL" id="BGZK01002719">
    <property type="protein sequence ID" value="GBP96003.1"/>
    <property type="molecule type" value="Genomic_DNA"/>
</dbReference>
<sequence length="103" mass="11597">MRRGVESYGGREGWSLHPRNGRGARARRRAPLKKIVVLPRGRRRCVRIIHVCVAQKKLALIDTIDSGAASRLCGFFTDSVRPLLDRRRYLPPVPHVGDPLGAY</sequence>
<evidence type="ECO:0000313" key="2">
    <source>
        <dbReference type="EMBL" id="GBP96003.1"/>
    </source>
</evidence>
<proteinExistence type="predicted"/>
<protein>
    <submittedName>
        <fullName evidence="2">Uncharacterized protein</fullName>
    </submittedName>
</protein>
<organism evidence="2 3">
    <name type="scientific">Eumeta variegata</name>
    <name type="common">Bagworm moth</name>
    <name type="synonym">Eumeta japonica</name>
    <dbReference type="NCBI Taxonomy" id="151549"/>
    <lineage>
        <taxon>Eukaryota</taxon>
        <taxon>Metazoa</taxon>
        <taxon>Ecdysozoa</taxon>
        <taxon>Arthropoda</taxon>
        <taxon>Hexapoda</taxon>
        <taxon>Insecta</taxon>
        <taxon>Pterygota</taxon>
        <taxon>Neoptera</taxon>
        <taxon>Endopterygota</taxon>
        <taxon>Lepidoptera</taxon>
        <taxon>Glossata</taxon>
        <taxon>Ditrysia</taxon>
        <taxon>Tineoidea</taxon>
        <taxon>Psychidae</taxon>
        <taxon>Oiketicinae</taxon>
        <taxon>Eumeta</taxon>
    </lineage>
</organism>
<feature type="region of interest" description="Disordered" evidence="1">
    <location>
        <begin position="1"/>
        <end position="27"/>
    </location>
</feature>
<reference evidence="2 3" key="1">
    <citation type="journal article" date="2019" name="Commun. Biol.">
        <title>The bagworm genome reveals a unique fibroin gene that provides high tensile strength.</title>
        <authorList>
            <person name="Kono N."/>
            <person name="Nakamura H."/>
            <person name="Ohtoshi R."/>
            <person name="Tomita M."/>
            <person name="Numata K."/>
            <person name="Arakawa K."/>
        </authorList>
    </citation>
    <scope>NUCLEOTIDE SEQUENCE [LARGE SCALE GENOMIC DNA]</scope>
</reference>
<name>A0A4C2A9I0_EUMVA</name>
<dbReference type="AlphaFoldDB" id="A0A4C2A9I0"/>
<gene>
    <name evidence="2" type="ORF">EVAR_69776_1</name>
</gene>
<evidence type="ECO:0000313" key="3">
    <source>
        <dbReference type="Proteomes" id="UP000299102"/>
    </source>
</evidence>
<dbReference type="Proteomes" id="UP000299102">
    <property type="component" value="Unassembled WGS sequence"/>
</dbReference>
<keyword evidence="3" id="KW-1185">Reference proteome</keyword>
<evidence type="ECO:0000256" key="1">
    <source>
        <dbReference type="SAM" id="MobiDB-lite"/>
    </source>
</evidence>
<comment type="caution">
    <text evidence="2">The sequence shown here is derived from an EMBL/GenBank/DDBJ whole genome shotgun (WGS) entry which is preliminary data.</text>
</comment>
<accession>A0A4C2A9I0</accession>